<dbReference type="CDD" id="cd00186">
    <property type="entry name" value="TOP1Ac"/>
    <property type="match status" value="1"/>
</dbReference>
<protein>
    <recommendedName>
        <fullName evidence="3">DNA topoisomerase</fullName>
        <ecNumber evidence="3">5.6.2.1</ecNumber>
    </recommendedName>
    <alternativeName>
        <fullName evidence="11">Omega-protein</fullName>
    </alternativeName>
    <alternativeName>
        <fullName evidence="10">Relaxing enzyme</fullName>
    </alternativeName>
    <alternativeName>
        <fullName evidence="8">Swivelase</fullName>
    </alternativeName>
    <alternativeName>
        <fullName evidence="9">Untwisting enzyme</fullName>
    </alternativeName>
</protein>
<dbReference type="EC" id="5.6.2.1" evidence="3"/>
<comment type="caution">
    <text evidence="14">The sequence shown here is derived from an EMBL/GenBank/DDBJ whole genome shotgun (WGS) entry which is preliminary data.</text>
</comment>
<evidence type="ECO:0000256" key="6">
    <source>
        <dbReference type="ARBA" id="ARBA00023125"/>
    </source>
</evidence>
<evidence type="ECO:0000313" key="17">
    <source>
        <dbReference type="Proteomes" id="UP000031980"/>
    </source>
</evidence>
<organism evidence="14 17">
    <name type="scientific">Sanguibacteroides justesenii</name>
    <dbReference type="NCBI Taxonomy" id="1547597"/>
    <lineage>
        <taxon>Bacteria</taxon>
        <taxon>Pseudomonadati</taxon>
        <taxon>Bacteroidota</taxon>
        <taxon>Bacteroidia</taxon>
        <taxon>Bacteroidales</taxon>
        <taxon>Porphyromonadaceae</taxon>
        <taxon>Sanguibacteroides</taxon>
    </lineage>
</organism>
<dbReference type="GO" id="GO:0003917">
    <property type="term" value="F:DNA topoisomerase type I (single strand cut, ATP-independent) activity"/>
    <property type="evidence" value="ECO:0007669"/>
    <property type="project" value="UniProtKB-EC"/>
</dbReference>
<evidence type="ECO:0000259" key="13">
    <source>
        <dbReference type="PROSITE" id="PS52039"/>
    </source>
</evidence>
<sequence>MKLCIAEKPSVAKEIATVLGAKVRRNGYFEGNDYCVTWTFGHLCSLQEPHEYTDKWKQWNMTYLPMIPSTFRIKLIEDEGIKKQFAVIEELVGKAEMVINCGDAGQEGELIQRWVLTKAKCGVPMKRLWISSLTEEAIREGFEKLMDAADFDTLYAAGSARAIGDWLLGMNATRAYTLKYGDGKGVFSIGRVQTPTLALIVERQKAIERFKPETYWEVRTDYRGGWFANTKGRFTDKSQAEAFLKEIEPLELEIASVERKKAMEHPPKLFDLTLLQVECNRKFAFSADATLKIIQSLYEKKLTTYPRVDTNFLPNDIYPKVPTILKGLKPYEAVVQPVLNGGKIRKSGKVFNDKKITDHHAIIPTGVFSYDMTPDEKRVFDLVARRFIAVFYPDCEVANTTVMAVVGEHEFKATGKQIVVPAWRVLFPTASNKQSDENVLPAYEVGERGVHHPELQEKETQPPKYFTEADLLRAMETAGKQVEDEELRDLMKENGIGRPSTRAGIIETLLKRRYIRKDKKRLVATLTGIELIDTIQNGLLKSAELTGQWEKKLRMIEEGSYRVTDFMEELKVMVNEVIHEVKCARRKAIAVETEEEKVAGKPVKEQIPLVLKCPKCGNGEIIKGRTAWGCSLYKKSCDFLIPMEIQGKKITQKQVESIVLKGKTGVLSGFKDAEGNAFSGTLRLDEFCKIVIDKK</sequence>
<evidence type="ECO:0000313" key="15">
    <source>
        <dbReference type="EMBL" id="KIO46195.1"/>
    </source>
</evidence>
<keyword evidence="7 14" id="KW-0413">Isomerase</keyword>
<keyword evidence="4" id="KW-0479">Metal-binding</keyword>
<gene>
    <name evidence="14" type="ORF">BA92_13855</name>
    <name evidence="15" type="ORF">IE90_05200</name>
</gene>
<dbReference type="GO" id="GO:0006265">
    <property type="term" value="P:DNA topological change"/>
    <property type="evidence" value="ECO:0007669"/>
    <property type="project" value="InterPro"/>
</dbReference>
<keyword evidence="6" id="KW-0238">DNA-binding</keyword>
<dbReference type="InterPro" id="IPR003601">
    <property type="entry name" value="Topo_IA_2"/>
</dbReference>
<dbReference type="Gene3D" id="2.70.20.10">
    <property type="entry name" value="Topoisomerase I, domain 3"/>
    <property type="match status" value="1"/>
</dbReference>
<dbReference type="Proteomes" id="UP000031980">
    <property type="component" value="Unassembled WGS sequence"/>
</dbReference>
<evidence type="ECO:0000256" key="9">
    <source>
        <dbReference type="ARBA" id="ARBA00031985"/>
    </source>
</evidence>
<dbReference type="PANTHER" id="PTHR11390:SF21">
    <property type="entry name" value="DNA TOPOISOMERASE 3-ALPHA"/>
    <property type="match status" value="1"/>
</dbReference>
<dbReference type="Proteomes" id="UP000031937">
    <property type="component" value="Unassembled WGS sequence"/>
</dbReference>
<dbReference type="InterPro" id="IPR013825">
    <property type="entry name" value="Topo_IA_cen_sub2"/>
</dbReference>
<dbReference type="NCBIfam" id="NF005829">
    <property type="entry name" value="PRK07726.1"/>
    <property type="match status" value="1"/>
</dbReference>
<dbReference type="Pfam" id="PF01751">
    <property type="entry name" value="Toprim"/>
    <property type="match status" value="1"/>
</dbReference>
<dbReference type="OrthoDB" id="9803554at2"/>
<feature type="domain" description="Topo IA-type catalytic" evidence="13">
    <location>
        <begin position="151"/>
        <end position="578"/>
    </location>
</feature>
<evidence type="ECO:0000256" key="5">
    <source>
        <dbReference type="ARBA" id="ARBA00023029"/>
    </source>
</evidence>
<comment type="catalytic activity">
    <reaction evidence="1">
        <text>ATP-independent breakage of single-stranded DNA, followed by passage and rejoining.</text>
        <dbReference type="EC" id="5.6.2.1"/>
    </reaction>
</comment>
<name>A0A0C3NA70_9PORP</name>
<dbReference type="InterPro" id="IPR013497">
    <property type="entry name" value="Topo_IA_cen"/>
</dbReference>
<feature type="domain" description="Toprim" evidence="12">
    <location>
        <begin position="1"/>
        <end position="134"/>
    </location>
</feature>
<evidence type="ECO:0000256" key="7">
    <source>
        <dbReference type="ARBA" id="ARBA00023235"/>
    </source>
</evidence>
<dbReference type="InterPro" id="IPR023405">
    <property type="entry name" value="Topo_IA_core_domain"/>
</dbReference>
<dbReference type="Pfam" id="PF01131">
    <property type="entry name" value="Topoisom_bac"/>
    <property type="match status" value="1"/>
</dbReference>
<dbReference type="AlphaFoldDB" id="A0A0C3NA70"/>
<comment type="similarity">
    <text evidence="2">Belongs to the type IA topoisomerase family.</text>
</comment>
<dbReference type="Gene3D" id="3.40.50.140">
    <property type="match status" value="1"/>
</dbReference>
<reference evidence="15 16" key="2">
    <citation type="submission" date="2014-07" db="EMBL/GenBank/DDBJ databases">
        <title>Porphyromonadaceae bacterium OUH 334697 = ATCC BAA-2682 = DSM 28341 draft genome.</title>
        <authorList>
            <person name="Sydenham T.V."/>
            <person name="Hasman H."/>
            <person name="Justesen U.S."/>
        </authorList>
    </citation>
    <scope>NUCLEOTIDE SEQUENCE [LARGE SCALE GENOMIC DNA]</scope>
    <source>
        <strain evidence="15 16">OUH 334697</strain>
    </source>
</reference>
<evidence type="ECO:0000256" key="2">
    <source>
        <dbReference type="ARBA" id="ARBA00009446"/>
    </source>
</evidence>
<dbReference type="EMBL" id="JPIT01000016">
    <property type="protein sequence ID" value="KIO46195.1"/>
    <property type="molecule type" value="Genomic_DNA"/>
</dbReference>
<dbReference type="PROSITE" id="PS52039">
    <property type="entry name" value="TOPO_IA_2"/>
    <property type="match status" value="1"/>
</dbReference>
<dbReference type="SMART" id="SM00437">
    <property type="entry name" value="TOP1Ac"/>
    <property type="match status" value="1"/>
</dbReference>
<dbReference type="GO" id="GO:0043597">
    <property type="term" value="C:cytoplasmic replication fork"/>
    <property type="evidence" value="ECO:0007669"/>
    <property type="project" value="TreeGrafter"/>
</dbReference>
<dbReference type="InterPro" id="IPR003602">
    <property type="entry name" value="Topo_IA_DNA-bd_dom"/>
</dbReference>
<dbReference type="InterPro" id="IPR005738">
    <property type="entry name" value="TopoIII"/>
</dbReference>
<evidence type="ECO:0000259" key="12">
    <source>
        <dbReference type="PROSITE" id="PS50880"/>
    </source>
</evidence>
<evidence type="ECO:0000313" key="14">
    <source>
        <dbReference type="EMBL" id="KIO42937.1"/>
    </source>
</evidence>
<evidence type="ECO:0000256" key="3">
    <source>
        <dbReference type="ARBA" id="ARBA00012891"/>
    </source>
</evidence>
<dbReference type="GO" id="GO:0006281">
    <property type="term" value="P:DNA repair"/>
    <property type="evidence" value="ECO:0007669"/>
    <property type="project" value="TreeGrafter"/>
</dbReference>
<dbReference type="SUPFAM" id="SSF56712">
    <property type="entry name" value="Prokaryotic type I DNA topoisomerase"/>
    <property type="match status" value="1"/>
</dbReference>
<evidence type="ECO:0000256" key="11">
    <source>
        <dbReference type="ARBA" id="ARBA00032877"/>
    </source>
</evidence>
<dbReference type="PRINTS" id="PR00417">
    <property type="entry name" value="PRTPISMRASEI"/>
</dbReference>
<accession>A0A0C3NA70</accession>
<dbReference type="PANTHER" id="PTHR11390">
    <property type="entry name" value="PROKARYOTIC DNA TOPOISOMERASE"/>
    <property type="match status" value="1"/>
</dbReference>
<evidence type="ECO:0000256" key="1">
    <source>
        <dbReference type="ARBA" id="ARBA00000213"/>
    </source>
</evidence>
<dbReference type="GO" id="GO:0046872">
    <property type="term" value="F:metal ion binding"/>
    <property type="evidence" value="ECO:0007669"/>
    <property type="project" value="UniProtKB-KW"/>
</dbReference>
<dbReference type="CDD" id="cd03362">
    <property type="entry name" value="TOPRIM_TopoIA_TopoIII"/>
    <property type="match status" value="1"/>
</dbReference>
<proteinExistence type="inferred from homology"/>
<dbReference type="InterPro" id="IPR013824">
    <property type="entry name" value="Topo_IA_cen_sub1"/>
</dbReference>
<dbReference type="NCBIfam" id="TIGR01056">
    <property type="entry name" value="topB"/>
    <property type="match status" value="1"/>
</dbReference>
<dbReference type="GO" id="GO:0003677">
    <property type="term" value="F:DNA binding"/>
    <property type="evidence" value="ECO:0007669"/>
    <property type="project" value="UniProtKB-KW"/>
</dbReference>
<evidence type="ECO:0000313" key="16">
    <source>
        <dbReference type="Proteomes" id="UP000031937"/>
    </source>
</evidence>
<dbReference type="EMBL" id="JPIU01000049">
    <property type="protein sequence ID" value="KIO42937.1"/>
    <property type="molecule type" value="Genomic_DNA"/>
</dbReference>
<evidence type="ECO:0000256" key="10">
    <source>
        <dbReference type="ARBA" id="ARBA00032235"/>
    </source>
</evidence>
<dbReference type="InterPro" id="IPR013826">
    <property type="entry name" value="Topo_IA_cen_sub3"/>
</dbReference>
<keyword evidence="17" id="KW-1185">Reference proteome</keyword>
<dbReference type="InterPro" id="IPR006171">
    <property type="entry name" value="TOPRIM_dom"/>
</dbReference>
<dbReference type="SMART" id="SM00493">
    <property type="entry name" value="TOPRIM"/>
    <property type="match status" value="1"/>
</dbReference>
<dbReference type="Gene3D" id="1.10.460.10">
    <property type="entry name" value="Topoisomerase I, domain 2"/>
    <property type="match status" value="1"/>
</dbReference>
<dbReference type="PROSITE" id="PS50880">
    <property type="entry name" value="TOPRIM"/>
    <property type="match status" value="1"/>
</dbReference>
<dbReference type="InterPro" id="IPR025589">
    <property type="entry name" value="Toprim_C_rpt"/>
</dbReference>
<dbReference type="Gene3D" id="1.10.290.10">
    <property type="entry name" value="Topoisomerase I, domain 4"/>
    <property type="match status" value="1"/>
</dbReference>
<dbReference type="Pfam" id="PF13342">
    <property type="entry name" value="Toprim_Crpt"/>
    <property type="match status" value="1"/>
</dbReference>
<dbReference type="GO" id="GO:0006310">
    <property type="term" value="P:DNA recombination"/>
    <property type="evidence" value="ECO:0007669"/>
    <property type="project" value="TreeGrafter"/>
</dbReference>
<reference evidence="14 17" key="1">
    <citation type="submission" date="2014-07" db="EMBL/GenBank/DDBJ databases">
        <title>Porphyromonadaceae bacterium OUH 308042 = ATCC BAA-2681 = DSM 28342 draft genome.</title>
        <authorList>
            <person name="Sydenham T.V."/>
            <person name="Hasman H."/>
            <person name="Justensen U.S."/>
        </authorList>
    </citation>
    <scope>NUCLEOTIDE SEQUENCE [LARGE SCALE GENOMIC DNA]</scope>
    <source>
        <strain evidence="14 17">OUH 308042</strain>
    </source>
</reference>
<dbReference type="InterPro" id="IPR034144">
    <property type="entry name" value="TOPRIM_TopoIII"/>
</dbReference>
<dbReference type="InterPro" id="IPR000380">
    <property type="entry name" value="Topo_IA"/>
</dbReference>
<keyword evidence="5" id="KW-0799">Topoisomerase</keyword>
<dbReference type="RefSeq" id="WP_041502811.1">
    <property type="nucleotide sequence ID" value="NZ_JPIT01000016.1"/>
</dbReference>
<evidence type="ECO:0000256" key="8">
    <source>
        <dbReference type="ARBA" id="ARBA00030003"/>
    </source>
</evidence>
<dbReference type="SMART" id="SM00436">
    <property type="entry name" value="TOP1Bc"/>
    <property type="match status" value="1"/>
</dbReference>
<evidence type="ECO:0000256" key="4">
    <source>
        <dbReference type="ARBA" id="ARBA00022723"/>
    </source>
</evidence>